<dbReference type="InterPro" id="IPR003313">
    <property type="entry name" value="AraC-bd"/>
</dbReference>
<dbReference type="AlphaFoldDB" id="A0A7X5U7D3"/>
<feature type="domain" description="HTH araC/xylS-type" evidence="4">
    <location>
        <begin position="149"/>
        <end position="246"/>
    </location>
</feature>
<dbReference type="RefSeq" id="WP_166946056.1">
    <property type="nucleotide sequence ID" value="NZ_JAARLZ010000001.1"/>
</dbReference>
<sequence>MSHAYTISRVVKRSDESLPLHAHAEAQLTYAASGMVQIHTNDGVWLVPPHLAAWVPPGVAHRLDIVTDAELWMVHWESSALGAWVGQGLLDRAFALRVTPLLRSLLTESIGSDPASDKADLMLRLMLHELTAMEKAPTFLPLPSSPAARRLAELLLGDPHQRLNLDTLAQRAATSARTASRLFPRETGLTLKAWRQRARIVRAMEHLGRGDAPAKVARDVGFASTAAFAHAFRQVTTMTPTAFADLTPP</sequence>
<dbReference type="Gene3D" id="2.60.120.10">
    <property type="entry name" value="Jelly Rolls"/>
    <property type="match status" value="1"/>
</dbReference>
<comment type="caution">
    <text evidence="5">The sequence shown here is derived from an EMBL/GenBank/DDBJ whole genome shotgun (WGS) entry which is preliminary data.</text>
</comment>
<dbReference type="PANTHER" id="PTHR11019">
    <property type="entry name" value="HTH-TYPE TRANSCRIPTIONAL REGULATOR NIMR"/>
    <property type="match status" value="1"/>
</dbReference>
<keyword evidence="3" id="KW-0804">Transcription</keyword>
<dbReference type="CDD" id="cd06124">
    <property type="entry name" value="cupin_NimR-like_N"/>
    <property type="match status" value="1"/>
</dbReference>
<dbReference type="SUPFAM" id="SSF46689">
    <property type="entry name" value="Homeodomain-like"/>
    <property type="match status" value="1"/>
</dbReference>
<reference evidence="5 6" key="1">
    <citation type="submission" date="2020-03" db="EMBL/GenBank/DDBJ databases">
        <authorList>
            <person name="Lai Q."/>
        </authorList>
    </citation>
    <scope>NUCLEOTIDE SEQUENCE [LARGE SCALE GENOMIC DNA]</scope>
    <source>
        <strain evidence="5 6">CCUG 25036</strain>
    </source>
</reference>
<evidence type="ECO:0000256" key="2">
    <source>
        <dbReference type="ARBA" id="ARBA00023125"/>
    </source>
</evidence>
<dbReference type="GO" id="GO:0043565">
    <property type="term" value="F:sequence-specific DNA binding"/>
    <property type="evidence" value="ECO:0007669"/>
    <property type="project" value="InterPro"/>
</dbReference>
<keyword evidence="1" id="KW-0805">Transcription regulation</keyword>
<dbReference type="SUPFAM" id="SSF51182">
    <property type="entry name" value="RmlC-like cupins"/>
    <property type="match status" value="1"/>
</dbReference>
<protein>
    <submittedName>
        <fullName evidence="5">Helix-turn-helix transcriptional regulator</fullName>
    </submittedName>
</protein>
<dbReference type="PANTHER" id="PTHR11019:SF199">
    <property type="entry name" value="HTH-TYPE TRANSCRIPTIONAL REGULATOR NIMR"/>
    <property type="match status" value="1"/>
</dbReference>
<evidence type="ECO:0000313" key="5">
    <source>
        <dbReference type="EMBL" id="NII05157.1"/>
    </source>
</evidence>
<dbReference type="Pfam" id="PF12833">
    <property type="entry name" value="HTH_18"/>
    <property type="match status" value="1"/>
</dbReference>
<dbReference type="GO" id="GO:0003700">
    <property type="term" value="F:DNA-binding transcription factor activity"/>
    <property type="evidence" value="ECO:0007669"/>
    <property type="project" value="InterPro"/>
</dbReference>
<name>A0A7X5U7D3_9GAMM</name>
<dbReference type="SMART" id="SM00342">
    <property type="entry name" value="HTH_ARAC"/>
    <property type="match status" value="1"/>
</dbReference>
<dbReference type="Pfam" id="PF02311">
    <property type="entry name" value="AraC_binding"/>
    <property type="match status" value="1"/>
</dbReference>
<dbReference type="InterPro" id="IPR011051">
    <property type="entry name" value="RmlC_Cupin_sf"/>
</dbReference>
<keyword evidence="6" id="KW-1185">Reference proteome</keyword>
<accession>A0A7X5U7D3</accession>
<keyword evidence="2" id="KW-0238">DNA-binding</keyword>
<dbReference type="Proteomes" id="UP000490980">
    <property type="component" value="Unassembled WGS sequence"/>
</dbReference>
<evidence type="ECO:0000256" key="1">
    <source>
        <dbReference type="ARBA" id="ARBA00023015"/>
    </source>
</evidence>
<gene>
    <name evidence="5" type="ORF">HBF25_02000</name>
</gene>
<dbReference type="Gene3D" id="1.10.10.60">
    <property type="entry name" value="Homeodomain-like"/>
    <property type="match status" value="2"/>
</dbReference>
<evidence type="ECO:0000259" key="4">
    <source>
        <dbReference type="PROSITE" id="PS01124"/>
    </source>
</evidence>
<dbReference type="PROSITE" id="PS01124">
    <property type="entry name" value="HTH_ARAC_FAMILY_2"/>
    <property type="match status" value="1"/>
</dbReference>
<dbReference type="InterPro" id="IPR009057">
    <property type="entry name" value="Homeodomain-like_sf"/>
</dbReference>
<organism evidence="5 6">
    <name type="scientific">Luteibacter anthropi</name>
    <dbReference type="NCBI Taxonomy" id="564369"/>
    <lineage>
        <taxon>Bacteria</taxon>
        <taxon>Pseudomonadati</taxon>
        <taxon>Pseudomonadota</taxon>
        <taxon>Gammaproteobacteria</taxon>
        <taxon>Lysobacterales</taxon>
        <taxon>Rhodanobacteraceae</taxon>
        <taxon>Luteibacter</taxon>
    </lineage>
</organism>
<evidence type="ECO:0000313" key="6">
    <source>
        <dbReference type="Proteomes" id="UP000490980"/>
    </source>
</evidence>
<evidence type="ECO:0000256" key="3">
    <source>
        <dbReference type="ARBA" id="ARBA00023163"/>
    </source>
</evidence>
<proteinExistence type="predicted"/>
<dbReference type="InterPro" id="IPR014710">
    <property type="entry name" value="RmlC-like_jellyroll"/>
</dbReference>
<dbReference type="InterPro" id="IPR018060">
    <property type="entry name" value="HTH_AraC"/>
</dbReference>
<dbReference type="EMBL" id="JAARLZ010000001">
    <property type="protein sequence ID" value="NII05157.1"/>
    <property type="molecule type" value="Genomic_DNA"/>
</dbReference>